<sequence length="243" mass="27384">MLAAKVIGHRGIASLAPENTLAGIHLAAELGVEWIELDVTLLGDRTPVLSHDADLQRCAGLPKKLRELQHTDLSKLDVGSWFSEDYRGEVLPKLEQALSLIAHLDIGVNLELKPYGWSAQRLAEAVSQALESTPLPRHRVILSCFEMEPLFTLRHLHPDWLLAPLYAKLPPDWMQQAHQLGALSLHCDWQGLSETEIHQIKACDYELYLYTCNDPEQAEQFWQLGVEGIFSDYPQLMPVPSLR</sequence>
<organism evidence="2 3">
    <name type="scientific">Nitrincola tapanii</name>
    <dbReference type="NCBI Taxonomy" id="1708751"/>
    <lineage>
        <taxon>Bacteria</taxon>
        <taxon>Pseudomonadati</taxon>
        <taxon>Pseudomonadota</taxon>
        <taxon>Gammaproteobacteria</taxon>
        <taxon>Oceanospirillales</taxon>
        <taxon>Oceanospirillaceae</taxon>
        <taxon>Nitrincola</taxon>
    </lineage>
</organism>
<dbReference type="AlphaFoldDB" id="A0A5A9W526"/>
<dbReference type="Pfam" id="PF03009">
    <property type="entry name" value="GDPD"/>
    <property type="match status" value="1"/>
</dbReference>
<dbReference type="Proteomes" id="UP000325302">
    <property type="component" value="Unassembled WGS sequence"/>
</dbReference>
<dbReference type="OrthoDB" id="9795622at2"/>
<feature type="domain" description="GP-PDE" evidence="1">
    <location>
        <begin position="4"/>
        <end position="241"/>
    </location>
</feature>
<dbReference type="PANTHER" id="PTHR46211:SF1">
    <property type="entry name" value="GLYCEROPHOSPHODIESTER PHOSPHODIESTERASE, CYTOPLASMIC"/>
    <property type="match status" value="1"/>
</dbReference>
<name>A0A5A9W526_9GAMM</name>
<dbReference type="InterPro" id="IPR017946">
    <property type="entry name" value="PLC-like_Pdiesterase_TIM-brl"/>
</dbReference>
<gene>
    <name evidence="2" type="ORF">E1H14_04170</name>
</gene>
<proteinExistence type="predicted"/>
<dbReference type="InterPro" id="IPR030395">
    <property type="entry name" value="GP_PDE_dom"/>
</dbReference>
<accession>A0A5A9W526</accession>
<dbReference type="GO" id="GO:0006629">
    <property type="term" value="P:lipid metabolic process"/>
    <property type="evidence" value="ECO:0007669"/>
    <property type="project" value="InterPro"/>
</dbReference>
<protein>
    <submittedName>
        <fullName evidence="2">Glycerophosphoryl diester phosphodiesterase</fullName>
    </submittedName>
</protein>
<keyword evidence="3" id="KW-1185">Reference proteome</keyword>
<comment type="caution">
    <text evidence="2">The sequence shown here is derived from an EMBL/GenBank/DDBJ whole genome shotgun (WGS) entry which is preliminary data.</text>
</comment>
<dbReference type="Gene3D" id="3.20.20.190">
    <property type="entry name" value="Phosphatidylinositol (PI) phosphodiesterase"/>
    <property type="match status" value="1"/>
</dbReference>
<dbReference type="GO" id="GO:0008081">
    <property type="term" value="F:phosphoric diester hydrolase activity"/>
    <property type="evidence" value="ECO:0007669"/>
    <property type="project" value="InterPro"/>
</dbReference>
<evidence type="ECO:0000313" key="3">
    <source>
        <dbReference type="Proteomes" id="UP000325302"/>
    </source>
</evidence>
<dbReference type="SUPFAM" id="SSF51695">
    <property type="entry name" value="PLC-like phosphodiesterases"/>
    <property type="match status" value="1"/>
</dbReference>
<dbReference type="RefSeq" id="WP_149390193.1">
    <property type="nucleotide sequence ID" value="NZ_SMRS01000002.1"/>
</dbReference>
<evidence type="ECO:0000259" key="1">
    <source>
        <dbReference type="PROSITE" id="PS51704"/>
    </source>
</evidence>
<dbReference type="EMBL" id="SMRS01000002">
    <property type="protein sequence ID" value="KAA0875890.1"/>
    <property type="molecule type" value="Genomic_DNA"/>
</dbReference>
<dbReference type="PROSITE" id="PS51704">
    <property type="entry name" value="GP_PDE"/>
    <property type="match status" value="1"/>
</dbReference>
<evidence type="ECO:0000313" key="2">
    <source>
        <dbReference type="EMBL" id="KAA0875890.1"/>
    </source>
</evidence>
<reference evidence="2 3" key="1">
    <citation type="submission" date="2019-03" db="EMBL/GenBank/DDBJ databases">
        <title>Nitrincola sp. nov. isolated from an Indian soda lake.</title>
        <authorList>
            <person name="Joshi A."/>
            <person name="Thite S.V."/>
            <person name="Joseph N."/>
            <person name="Dhotre D."/>
            <person name="Moorthy M."/>
            <person name="Shouche Y.S."/>
        </authorList>
    </citation>
    <scope>NUCLEOTIDE SEQUENCE [LARGE SCALE GENOMIC DNA]</scope>
    <source>
        <strain evidence="2 3">MEB193</strain>
    </source>
</reference>
<dbReference type="PANTHER" id="PTHR46211">
    <property type="entry name" value="GLYCEROPHOSPHORYL DIESTER PHOSPHODIESTERASE"/>
    <property type="match status" value="1"/>
</dbReference>